<dbReference type="OrthoDB" id="2757214at2759"/>
<dbReference type="AlphaFoldDB" id="A0A1C7MXZ2"/>
<dbReference type="STRING" id="5627.A0A1C7MXZ2"/>
<gene>
    <name evidence="4" type="ORF">A0H81_01435</name>
</gene>
<accession>A0A1C7MXZ2</accession>
<evidence type="ECO:0000256" key="3">
    <source>
        <dbReference type="SAM" id="Phobius"/>
    </source>
</evidence>
<evidence type="ECO:0000256" key="2">
    <source>
        <dbReference type="SAM" id="MobiDB-lite"/>
    </source>
</evidence>
<evidence type="ECO:0000256" key="1">
    <source>
        <dbReference type="ARBA" id="ARBA00022448"/>
    </source>
</evidence>
<dbReference type="PANTHER" id="PTHR19241">
    <property type="entry name" value="ATP-BINDING CASSETTE TRANSPORTER"/>
    <property type="match status" value="1"/>
</dbReference>
<keyword evidence="3" id="KW-0812">Transmembrane</keyword>
<comment type="caution">
    <text evidence="4">The sequence shown here is derived from an EMBL/GenBank/DDBJ whole genome shotgun (WGS) entry which is preliminary data.</text>
</comment>
<sequence>MHLHVKSLVGDTSVRGVSGARRSVHEQGAGYPESTEFLGQFYPWTRRINRSGIRAGSTDEHFDKVCVIYEGKMVYFGPVNRARQYFINMGYEPANRQTTADFLIAGASHAHHALGLRGVCAVRGARVRRVFQAVGHCMAEPRGHGRIYGGVRGEAGMHEFKKSTKVEHAKHSNKKSPVIMSIPMQALALMDRRVQIIRGGIAAQVIQLASFTVQATIMGTVFLQLNSTTFAFFSPSGVLLFSLVQGPGSHPGAHMFYRAPRDAAHDSNLGGLIKDWTTGTGNTTCASTQLDWYVSIAGESPCITYQRLRQICNRDYEVPTMRLTPPGTIATISRRIAVATRCQLDTQSGDAGGIDAGAGAYQSYLAQGGGTMCAPNTNHSLQTNIQSAVCNENIHLANFLYGLFWGAGSWFYVYSKETAERDQAASNNLTFANCPNQNLTSSSSSTTSSSSSTSPTALNATVTSAAAPASTSTSSTTPPQKSISNLSAIVGGAVGGGLGLLIVVLTVLLWRRRLARSMDFRYGMREPISPVRQIPGVTPFSLEHEHAAVMSSKIANETRRLLASDSALRPSSGMAGSSLPWVVPRNESQRFHDGESTVSAVNGSALGALPAYKP</sequence>
<feature type="compositionally biased region" description="Low complexity" evidence="2">
    <location>
        <begin position="461"/>
        <end position="479"/>
    </location>
</feature>
<evidence type="ECO:0000313" key="4">
    <source>
        <dbReference type="EMBL" id="OBZ79974.1"/>
    </source>
</evidence>
<keyword evidence="1" id="KW-0813">Transport</keyword>
<evidence type="ECO:0000313" key="5">
    <source>
        <dbReference type="Proteomes" id="UP000092993"/>
    </source>
</evidence>
<proteinExistence type="predicted"/>
<feature type="region of interest" description="Disordered" evidence="2">
    <location>
        <begin position="461"/>
        <end position="482"/>
    </location>
</feature>
<keyword evidence="3" id="KW-0472">Membrane</keyword>
<reference evidence="4 5" key="1">
    <citation type="submission" date="2016-03" db="EMBL/GenBank/DDBJ databases">
        <title>Whole genome sequencing of Grifola frondosa 9006-11.</title>
        <authorList>
            <person name="Min B."/>
            <person name="Park H."/>
            <person name="Kim J.-G."/>
            <person name="Cho H."/>
            <person name="Oh Y.-L."/>
            <person name="Kong W.-S."/>
            <person name="Choi I.-G."/>
        </authorList>
    </citation>
    <scope>NUCLEOTIDE SEQUENCE [LARGE SCALE GENOMIC DNA]</scope>
    <source>
        <strain evidence="4 5">9006-11</strain>
    </source>
</reference>
<keyword evidence="3" id="KW-1133">Transmembrane helix</keyword>
<dbReference type="Proteomes" id="UP000092993">
    <property type="component" value="Unassembled WGS sequence"/>
</dbReference>
<keyword evidence="5" id="KW-1185">Reference proteome</keyword>
<protein>
    <submittedName>
        <fullName evidence="4">Uncharacterized protein</fullName>
    </submittedName>
</protein>
<feature type="transmembrane region" description="Helical" evidence="3">
    <location>
        <begin position="486"/>
        <end position="510"/>
    </location>
</feature>
<dbReference type="EMBL" id="LUGG01000001">
    <property type="protein sequence ID" value="OBZ79974.1"/>
    <property type="molecule type" value="Genomic_DNA"/>
</dbReference>
<organism evidence="4 5">
    <name type="scientific">Grifola frondosa</name>
    <name type="common">Maitake</name>
    <name type="synonym">Polyporus frondosus</name>
    <dbReference type="NCBI Taxonomy" id="5627"/>
    <lineage>
        <taxon>Eukaryota</taxon>
        <taxon>Fungi</taxon>
        <taxon>Dikarya</taxon>
        <taxon>Basidiomycota</taxon>
        <taxon>Agaricomycotina</taxon>
        <taxon>Agaricomycetes</taxon>
        <taxon>Polyporales</taxon>
        <taxon>Grifolaceae</taxon>
        <taxon>Grifola</taxon>
    </lineage>
</organism>
<name>A0A1C7MXZ2_GRIFR</name>